<evidence type="ECO:0008006" key="4">
    <source>
        <dbReference type="Google" id="ProtNLM"/>
    </source>
</evidence>
<keyword evidence="3" id="KW-1185">Reference proteome</keyword>
<evidence type="ECO:0000256" key="1">
    <source>
        <dbReference type="SAM" id="MobiDB-lite"/>
    </source>
</evidence>
<feature type="region of interest" description="Disordered" evidence="1">
    <location>
        <begin position="42"/>
        <end position="74"/>
    </location>
</feature>
<proteinExistence type="predicted"/>
<name>A0ABP8S6D5_9ACTN</name>
<gene>
    <name evidence="2" type="ORF">GCM10023176_05090</name>
</gene>
<dbReference type="RefSeq" id="WP_346116048.1">
    <property type="nucleotide sequence ID" value="NZ_BAABGU010000002.1"/>
</dbReference>
<protein>
    <recommendedName>
        <fullName evidence="4">Rho termination factor N-terminal domain-containing protein</fullName>
    </recommendedName>
</protein>
<reference evidence="3" key="1">
    <citation type="journal article" date="2019" name="Int. J. Syst. Evol. Microbiol.">
        <title>The Global Catalogue of Microorganisms (GCM) 10K type strain sequencing project: providing services to taxonomists for standard genome sequencing and annotation.</title>
        <authorList>
            <consortium name="The Broad Institute Genomics Platform"/>
            <consortium name="The Broad Institute Genome Sequencing Center for Infectious Disease"/>
            <person name="Wu L."/>
            <person name="Ma J."/>
        </authorList>
    </citation>
    <scope>NUCLEOTIDE SEQUENCE [LARGE SCALE GENOMIC DNA]</scope>
    <source>
        <strain evidence="3">JCM 3175</strain>
    </source>
</reference>
<dbReference type="Proteomes" id="UP001500307">
    <property type="component" value="Unassembled WGS sequence"/>
</dbReference>
<sequence length="151" mass="15748">MTSPADLSHAVLVRVAEFLRTLPADQLAALADGSARLQLTATGATAATSDRPARPSVAPKSRGTAKAAPAPAVEPEKVRADLAAIDDRAAAGRYLDDLRLTVPQLKALAKNLGIAVPSRATKADVRRDIVQWTVGRRLDSSAISRPAPARG</sequence>
<accession>A0ABP8S6D5</accession>
<comment type="caution">
    <text evidence="2">The sequence shown here is derived from an EMBL/GenBank/DDBJ whole genome shotgun (WGS) entry which is preliminary data.</text>
</comment>
<evidence type="ECO:0000313" key="2">
    <source>
        <dbReference type="EMBL" id="GAA4562731.1"/>
    </source>
</evidence>
<dbReference type="EMBL" id="BAABGU010000002">
    <property type="protein sequence ID" value="GAA4562731.1"/>
    <property type="molecule type" value="Genomic_DNA"/>
</dbReference>
<organism evidence="2 3">
    <name type="scientific">Micromonospora coerulea</name>
    <dbReference type="NCBI Taxonomy" id="47856"/>
    <lineage>
        <taxon>Bacteria</taxon>
        <taxon>Bacillati</taxon>
        <taxon>Actinomycetota</taxon>
        <taxon>Actinomycetes</taxon>
        <taxon>Micromonosporales</taxon>
        <taxon>Micromonosporaceae</taxon>
        <taxon>Micromonospora</taxon>
    </lineage>
</organism>
<evidence type="ECO:0000313" key="3">
    <source>
        <dbReference type="Proteomes" id="UP001500307"/>
    </source>
</evidence>